<dbReference type="PANTHER" id="PTHR19288">
    <property type="entry name" value="4-NITROPHENYLPHOSPHATASE-RELATED"/>
    <property type="match status" value="1"/>
</dbReference>
<organism evidence="2 3">
    <name type="scientific">Actinomadura citrea</name>
    <dbReference type="NCBI Taxonomy" id="46158"/>
    <lineage>
        <taxon>Bacteria</taxon>
        <taxon>Bacillati</taxon>
        <taxon>Actinomycetota</taxon>
        <taxon>Actinomycetes</taxon>
        <taxon>Streptosporangiales</taxon>
        <taxon>Thermomonosporaceae</taxon>
        <taxon>Actinomadura</taxon>
    </lineage>
</organism>
<dbReference type="SUPFAM" id="SSF56784">
    <property type="entry name" value="HAD-like"/>
    <property type="match status" value="1"/>
</dbReference>
<sequence length="340" mass="35094">MTGMRSAMKGSERPLSEAYDVALLDLDGVVYVGRRPVPAAAESLAKARAAGQRLAFVTNNASRTPSAVAALLTEVGVPAEASDVVTSAQAAARLLAERLPAGSEVLVVGGMGLRHALYQRGLRPVSTASRRPPAVVQGYHPDLGYGLLSEGAQAVSAGALFVGSNGDLTIPGGEGPPHPGNGALLRVISAATGVEPIITGKPERPLHQESILRTGAERPLVVGDRLDTDIEGAHNGGADSLLVFTGVTGHLQALTAPPHRRPTYLAPDLSGLLVPHPETVREDGAHRCGGWTARRDGDAFALSGSGDPHDGLRALASAAWETERPPPPEALTEALETLSL</sequence>
<name>A0A7Y9KEG0_9ACTN</name>
<dbReference type="GO" id="GO:0016791">
    <property type="term" value="F:phosphatase activity"/>
    <property type="evidence" value="ECO:0007669"/>
    <property type="project" value="TreeGrafter"/>
</dbReference>
<proteinExistence type="predicted"/>
<dbReference type="Pfam" id="PF13242">
    <property type="entry name" value="Hydrolase_like"/>
    <property type="match status" value="1"/>
</dbReference>
<dbReference type="InterPro" id="IPR023214">
    <property type="entry name" value="HAD_sf"/>
</dbReference>
<protein>
    <submittedName>
        <fullName evidence="2">HAD superfamily hydrolase (TIGR01450 family)</fullName>
    </submittedName>
</protein>
<keyword evidence="3" id="KW-1185">Reference proteome</keyword>
<dbReference type="Gene3D" id="3.40.50.1000">
    <property type="entry name" value="HAD superfamily/HAD-like"/>
    <property type="match status" value="2"/>
</dbReference>
<dbReference type="NCBIfam" id="TIGR01460">
    <property type="entry name" value="HAD-SF-IIA"/>
    <property type="match status" value="1"/>
</dbReference>
<comment type="caution">
    <text evidence="2">The sequence shown here is derived from an EMBL/GenBank/DDBJ whole genome shotgun (WGS) entry which is preliminary data.</text>
</comment>
<dbReference type="GO" id="GO:0005737">
    <property type="term" value="C:cytoplasm"/>
    <property type="evidence" value="ECO:0007669"/>
    <property type="project" value="TreeGrafter"/>
</dbReference>
<dbReference type="InterPro" id="IPR041065">
    <property type="entry name" value="GNAT-like"/>
</dbReference>
<feature type="domain" description="GCN5-related N-acetyltransferase-like" evidence="1">
    <location>
        <begin position="288"/>
        <end position="340"/>
    </location>
</feature>
<dbReference type="AlphaFoldDB" id="A0A7Y9KEG0"/>
<dbReference type="Proteomes" id="UP000591272">
    <property type="component" value="Unassembled WGS sequence"/>
</dbReference>
<evidence type="ECO:0000259" key="1">
    <source>
        <dbReference type="Pfam" id="PF18407"/>
    </source>
</evidence>
<accession>A0A7Y9KEG0</accession>
<keyword evidence="2" id="KW-0378">Hydrolase</keyword>
<evidence type="ECO:0000313" key="3">
    <source>
        <dbReference type="Proteomes" id="UP000591272"/>
    </source>
</evidence>
<dbReference type="Pfam" id="PF13344">
    <property type="entry name" value="Hydrolase_6"/>
    <property type="match status" value="1"/>
</dbReference>
<dbReference type="Pfam" id="PF18407">
    <property type="entry name" value="GNAT_like"/>
    <property type="match status" value="1"/>
</dbReference>
<evidence type="ECO:0000313" key="2">
    <source>
        <dbReference type="EMBL" id="NYE14470.1"/>
    </source>
</evidence>
<gene>
    <name evidence="2" type="ORF">BJ999_004766</name>
</gene>
<dbReference type="InterPro" id="IPR006357">
    <property type="entry name" value="HAD-SF_hydro_IIA"/>
</dbReference>
<dbReference type="EMBL" id="JACCBT010000001">
    <property type="protein sequence ID" value="NYE14470.1"/>
    <property type="molecule type" value="Genomic_DNA"/>
</dbReference>
<dbReference type="InterPro" id="IPR036412">
    <property type="entry name" value="HAD-like_sf"/>
</dbReference>
<reference evidence="2 3" key="1">
    <citation type="submission" date="2020-07" db="EMBL/GenBank/DDBJ databases">
        <title>Sequencing the genomes of 1000 actinobacteria strains.</title>
        <authorList>
            <person name="Klenk H.-P."/>
        </authorList>
    </citation>
    <scope>NUCLEOTIDE SEQUENCE [LARGE SCALE GENOMIC DNA]</scope>
    <source>
        <strain evidence="2 3">DSM 43461</strain>
    </source>
</reference>
<dbReference type="PANTHER" id="PTHR19288:SF95">
    <property type="entry name" value="D-GLYCEROL 3-PHOSPHATE PHOSPHATASE"/>
    <property type="match status" value="1"/>
</dbReference>